<evidence type="ECO:0000256" key="8">
    <source>
        <dbReference type="PROSITE-ProRule" id="PRU00042"/>
    </source>
</evidence>
<keyword evidence="4 8" id="KW-0863">Zinc-finger</keyword>
<evidence type="ECO:0000256" key="4">
    <source>
        <dbReference type="ARBA" id="ARBA00022771"/>
    </source>
</evidence>
<reference evidence="12 13" key="1">
    <citation type="submission" date="2024-02" db="EMBL/GenBank/DDBJ databases">
        <authorList>
            <person name="Daric V."/>
            <person name="Darras S."/>
        </authorList>
    </citation>
    <scope>NUCLEOTIDE SEQUENCE [LARGE SCALE GENOMIC DNA]</scope>
</reference>
<evidence type="ECO:0000256" key="10">
    <source>
        <dbReference type="SAM" id="MobiDB-lite"/>
    </source>
</evidence>
<dbReference type="InterPro" id="IPR013087">
    <property type="entry name" value="Znf_C2H2_type"/>
</dbReference>
<feature type="domain" description="C2H2-type" evidence="11">
    <location>
        <begin position="419"/>
        <end position="446"/>
    </location>
</feature>
<evidence type="ECO:0000313" key="13">
    <source>
        <dbReference type="Proteomes" id="UP001642483"/>
    </source>
</evidence>
<dbReference type="Proteomes" id="UP001642483">
    <property type="component" value="Unassembled WGS sequence"/>
</dbReference>
<evidence type="ECO:0000256" key="9">
    <source>
        <dbReference type="SAM" id="Coils"/>
    </source>
</evidence>
<name>A0ABP0FVG0_CLALP</name>
<organism evidence="12 13">
    <name type="scientific">Clavelina lepadiformis</name>
    <name type="common">Light-bulb sea squirt</name>
    <name type="synonym">Ascidia lepadiformis</name>
    <dbReference type="NCBI Taxonomy" id="159417"/>
    <lineage>
        <taxon>Eukaryota</taxon>
        <taxon>Metazoa</taxon>
        <taxon>Chordata</taxon>
        <taxon>Tunicata</taxon>
        <taxon>Ascidiacea</taxon>
        <taxon>Aplousobranchia</taxon>
        <taxon>Clavelinidae</taxon>
        <taxon>Clavelina</taxon>
    </lineage>
</organism>
<feature type="domain" description="C2H2-type" evidence="11">
    <location>
        <begin position="391"/>
        <end position="418"/>
    </location>
</feature>
<dbReference type="Pfam" id="PF12874">
    <property type="entry name" value="zf-met"/>
    <property type="match status" value="1"/>
</dbReference>
<comment type="caution">
    <text evidence="12">The sequence shown here is derived from an EMBL/GenBank/DDBJ whole genome shotgun (WGS) entry which is preliminary data.</text>
</comment>
<keyword evidence="13" id="KW-1185">Reference proteome</keyword>
<feature type="domain" description="C2H2-type" evidence="11">
    <location>
        <begin position="448"/>
        <end position="476"/>
    </location>
</feature>
<dbReference type="SUPFAM" id="SSF57667">
    <property type="entry name" value="beta-beta-alpha zinc fingers"/>
    <property type="match status" value="4"/>
</dbReference>
<feature type="domain" description="C2H2-type" evidence="11">
    <location>
        <begin position="363"/>
        <end position="390"/>
    </location>
</feature>
<keyword evidence="6" id="KW-0238">DNA-binding</keyword>
<keyword evidence="9" id="KW-0175">Coiled coil</keyword>
<keyword evidence="2" id="KW-0479">Metal-binding</keyword>
<evidence type="ECO:0000256" key="3">
    <source>
        <dbReference type="ARBA" id="ARBA00022737"/>
    </source>
</evidence>
<dbReference type="Gene3D" id="3.30.160.60">
    <property type="entry name" value="Classic Zinc Finger"/>
    <property type="match status" value="5"/>
</dbReference>
<dbReference type="EMBL" id="CAWYQH010000090">
    <property type="protein sequence ID" value="CAK8682516.1"/>
    <property type="molecule type" value="Genomic_DNA"/>
</dbReference>
<feature type="compositionally biased region" description="Basic residues" evidence="10">
    <location>
        <begin position="204"/>
        <end position="218"/>
    </location>
</feature>
<keyword evidence="3" id="KW-0677">Repeat</keyword>
<evidence type="ECO:0000256" key="6">
    <source>
        <dbReference type="ARBA" id="ARBA00023125"/>
    </source>
</evidence>
<dbReference type="PROSITE" id="PS50157">
    <property type="entry name" value="ZINC_FINGER_C2H2_2"/>
    <property type="match status" value="6"/>
</dbReference>
<protein>
    <recommendedName>
        <fullName evidence="11">C2H2-type domain-containing protein</fullName>
    </recommendedName>
</protein>
<dbReference type="InterPro" id="IPR036236">
    <property type="entry name" value="Znf_C2H2_sf"/>
</dbReference>
<comment type="subcellular location">
    <subcellularLocation>
        <location evidence="1">Nucleus</location>
    </subcellularLocation>
</comment>
<evidence type="ECO:0000313" key="12">
    <source>
        <dbReference type="EMBL" id="CAK8682516.1"/>
    </source>
</evidence>
<dbReference type="PANTHER" id="PTHR24404">
    <property type="entry name" value="ZINC FINGER PROTEIN"/>
    <property type="match status" value="1"/>
</dbReference>
<evidence type="ECO:0000256" key="5">
    <source>
        <dbReference type="ARBA" id="ARBA00022833"/>
    </source>
</evidence>
<keyword evidence="7" id="KW-0539">Nucleus</keyword>
<feature type="region of interest" description="Disordered" evidence="10">
    <location>
        <begin position="172"/>
        <end position="229"/>
    </location>
</feature>
<dbReference type="PANTHER" id="PTHR24404:SF114">
    <property type="entry name" value="KLUMPFUSS, ISOFORM B-RELATED"/>
    <property type="match status" value="1"/>
</dbReference>
<evidence type="ECO:0000256" key="1">
    <source>
        <dbReference type="ARBA" id="ARBA00004123"/>
    </source>
</evidence>
<dbReference type="SMART" id="SM00355">
    <property type="entry name" value="ZnF_C2H2"/>
    <property type="match status" value="6"/>
</dbReference>
<evidence type="ECO:0000259" key="11">
    <source>
        <dbReference type="PROSITE" id="PS50157"/>
    </source>
</evidence>
<feature type="compositionally biased region" description="Low complexity" evidence="10">
    <location>
        <begin position="177"/>
        <end position="197"/>
    </location>
</feature>
<dbReference type="InterPro" id="IPR050589">
    <property type="entry name" value="Ikaros_C2H2-ZF"/>
</dbReference>
<evidence type="ECO:0000256" key="2">
    <source>
        <dbReference type="ARBA" id="ARBA00022723"/>
    </source>
</evidence>
<feature type="domain" description="C2H2-type" evidence="11">
    <location>
        <begin position="334"/>
        <end position="361"/>
    </location>
</feature>
<gene>
    <name evidence="12" type="ORF">CVLEPA_LOCUS13173</name>
</gene>
<dbReference type="PROSITE" id="PS00028">
    <property type="entry name" value="ZINC_FINGER_C2H2_1"/>
    <property type="match status" value="6"/>
</dbReference>
<accession>A0ABP0FVG0</accession>
<sequence length="481" mass="55095">MPSLDAMDGSYSCDVHSVQVIGNLILEELKSIRKDMNEEVKKLTEKFESFMKLCQVNSDAKEIENLHQDNDVKNVRLLNTEDTSDSNIIVKQEPIFTDGTNVTVNDVNVMDISDCFNDLRVPELQTVVKQEALSPKLSDQSFFGFSFNNICHSRPDHDSSSEKIDISGKLFSNLRGSQPEPSSTLLSSSKSQSLTRAASDKNPSKRKSRRKPKTPKSSKVKEECSDSTFNDEQANAVVTNMYSDDLNWNNHEQEILNDFENGNIESSSIMESPSLLKTKPLMKIDMRLHNKLKKVENHESKNNKTHVCVVCQKSFAKNANLRNHMLVHSESQIYKCSDCDRMFHREAHLRFHQYSHKNSDKGYQCNICKKYLVSSSNLRLHMKIHTGEKAFVCKICNKSFVFPNDLKRHTRTHTGEKPFKCKVCKKSFSRRDNLKLHEYTHSDDKKPYPCTICSRSFTCPSYLMTHYAKAHADIKPFTIPS</sequence>
<evidence type="ECO:0000256" key="7">
    <source>
        <dbReference type="ARBA" id="ARBA00023242"/>
    </source>
</evidence>
<keyword evidence="5" id="KW-0862">Zinc</keyword>
<proteinExistence type="predicted"/>
<feature type="domain" description="C2H2-type" evidence="11">
    <location>
        <begin position="306"/>
        <end position="333"/>
    </location>
</feature>
<feature type="coiled-coil region" evidence="9">
    <location>
        <begin position="26"/>
        <end position="53"/>
    </location>
</feature>
<dbReference type="Pfam" id="PF00096">
    <property type="entry name" value="zf-C2H2"/>
    <property type="match status" value="4"/>
</dbReference>